<keyword evidence="2" id="KW-1185">Reference proteome</keyword>
<comment type="caution">
    <text evidence="1">The sequence shown here is derived from an EMBL/GenBank/DDBJ whole genome shotgun (WGS) entry which is preliminary data.</text>
</comment>
<evidence type="ECO:0000313" key="1">
    <source>
        <dbReference type="EMBL" id="KAL3867175.1"/>
    </source>
</evidence>
<proteinExistence type="predicted"/>
<sequence>MDFFLNGFSRHVQAIKDLIARWFSELLRRKKYSNTTIRIDIIKISLGYDRLEWPKDNS</sequence>
<dbReference type="EMBL" id="JBJQND010000009">
    <property type="protein sequence ID" value="KAL3867175.1"/>
    <property type="molecule type" value="Genomic_DNA"/>
</dbReference>
<accession>A0ABD3W3K5</accession>
<dbReference type="AlphaFoldDB" id="A0ABD3W3K5"/>
<feature type="non-terminal residue" evidence="1">
    <location>
        <position position="58"/>
    </location>
</feature>
<evidence type="ECO:0000313" key="2">
    <source>
        <dbReference type="Proteomes" id="UP001634394"/>
    </source>
</evidence>
<dbReference type="Proteomes" id="UP001634394">
    <property type="component" value="Unassembled WGS sequence"/>
</dbReference>
<organism evidence="1 2">
    <name type="scientific">Sinanodonta woodiana</name>
    <name type="common">Chinese pond mussel</name>
    <name type="synonym">Anodonta woodiana</name>
    <dbReference type="NCBI Taxonomy" id="1069815"/>
    <lineage>
        <taxon>Eukaryota</taxon>
        <taxon>Metazoa</taxon>
        <taxon>Spiralia</taxon>
        <taxon>Lophotrochozoa</taxon>
        <taxon>Mollusca</taxon>
        <taxon>Bivalvia</taxon>
        <taxon>Autobranchia</taxon>
        <taxon>Heteroconchia</taxon>
        <taxon>Palaeoheterodonta</taxon>
        <taxon>Unionida</taxon>
        <taxon>Unionoidea</taxon>
        <taxon>Unionidae</taxon>
        <taxon>Unioninae</taxon>
        <taxon>Sinanodonta</taxon>
    </lineage>
</organism>
<name>A0ABD3W3K5_SINWO</name>
<protein>
    <submittedName>
        <fullName evidence="1">Uncharacterized protein</fullName>
    </submittedName>
</protein>
<reference evidence="1 2" key="1">
    <citation type="submission" date="2024-11" db="EMBL/GenBank/DDBJ databases">
        <title>Chromosome-level genome assembly of the freshwater bivalve Anodonta woodiana.</title>
        <authorList>
            <person name="Chen X."/>
        </authorList>
    </citation>
    <scope>NUCLEOTIDE SEQUENCE [LARGE SCALE GENOMIC DNA]</scope>
    <source>
        <strain evidence="1">MN2024</strain>
        <tissue evidence="1">Gills</tissue>
    </source>
</reference>
<gene>
    <name evidence="1" type="ORF">ACJMK2_044397</name>
</gene>